<sequence>MSAAEKFPELYTEEEAARRLLVSKATLTRERMAGRIHPIRISARIYRYSNQIIEEYIQQCRNVQDKLGNTGSVGVPTLKTGIEHGASLLLDGQSAHLLAQRIFKKPK</sequence>
<name>A0AAJ5R1J3_XYLFS</name>
<dbReference type="Proteomes" id="UP001211513">
    <property type="component" value="Chromosome"/>
</dbReference>
<reference evidence="1" key="1">
    <citation type="journal article" date="2022" name="Phytopathology">
        <title>Complete circularized genome resources of seven strains of Xylella fastidiosa subsp. fastidiosa using hybrid assembly reveals unknown plasmids.</title>
        <authorList>
            <person name="Velasco-Amo M.D.P."/>
            <person name="Arias-Giraldo L.F.F."/>
            <person name="Ecija M.R."/>
            <person name="De La Fuente L."/>
            <person name="Marco-Noales E."/>
            <person name="Moralejo E."/>
            <person name="Navas-Cort J.A."/>
            <person name="Landa B.B."/>
        </authorList>
    </citation>
    <scope>NUCLEOTIDE SEQUENCE</scope>
    <source>
        <strain evidence="1">CFBP8073</strain>
    </source>
</reference>
<dbReference type="RefSeq" id="WP_058564741.1">
    <property type="nucleotide sequence ID" value="NZ_CP109886.1"/>
</dbReference>
<dbReference type="AlphaFoldDB" id="A0AAJ5R1J3"/>
<proteinExistence type="predicted"/>
<evidence type="ECO:0000313" key="1">
    <source>
        <dbReference type="EMBL" id="WCF27977.1"/>
    </source>
</evidence>
<evidence type="ECO:0000313" key="2">
    <source>
        <dbReference type="Proteomes" id="UP001211513"/>
    </source>
</evidence>
<reference evidence="1" key="2">
    <citation type="submission" date="2022-10" db="EMBL/GenBank/DDBJ databases">
        <authorList>
            <person name="Landa B."/>
            <person name="Arias-Giraldo L.F."/>
            <person name="Roman-Ecija M."/>
            <person name="Velasco-Amo M.P."/>
            <person name="De La Fuente L."/>
            <person name="Marco-Noales E."/>
            <person name="Moralejo E."/>
        </authorList>
    </citation>
    <scope>NUCLEOTIDE SEQUENCE</scope>
    <source>
        <strain evidence="1">CFBP8073</strain>
    </source>
</reference>
<organism evidence="1 2">
    <name type="scientific">Xylella fastidiosa subsp. fastidiosa</name>
    <dbReference type="NCBI Taxonomy" id="644356"/>
    <lineage>
        <taxon>Bacteria</taxon>
        <taxon>Pseudomonadati</taxon>
        <taxon>Pseudomonadota</taxon>
        <taxon>Gammaproteobacteria</taxon>
        <taxon>Lysobacterales</taxon>
        <taxon>Lysobacteraceae</taxon>
        <taxon>Xylella</taxon>
    </lineage>
</organism>
<dbReference type="EMBL" id="CP109886">
    <property type="protein sequence ID" value="WCF27977.1"/>
    <property type="molecule type" value="Genomic_DNA"/>
</dbReference>
<protein>
    <submittedName>
        <fullName evidence="1">Helix-turn-helix domain-containing protein</fullName>
    </submittedName>
</protein>
<accession>A0AAJ5R1J3</accession>
<gene>
    <name evidence="1" type="ORF">OK117_10130</name>
</gene>